<name>A0ABY4Y465_BACVA</name>
<keyword evidence="2" id="KW-1185">Reference proteome</keyword>
<dbReference type="RefSeq" id="WP_242519857.1">
    <property type="nucleotide sequence ID" value="NZ_CP092751.1"/>
</dbReference>
<dbReference type="Proteomes" id="UP001057348">
    <property type="component" value="Chromosome"/>
</dbReference>
<protein>
    <recommendedName>
        <fullName evidence="3">Knr4/Smi1-like domain-containing protein</fullName>
    </recommendedName>
</protein>
<dbReference type="EMBL" id="CP092751">
    <property type="protein sequence ID" value="USP97243.1"/>
    <property type="molecule type" value="Genomic_DNA"/>
</dbReference>
<sequence>MFIQGDGHKWVVLDYRQTNENTPVQYFDLELNTDFRIADLFNEFLSKLYTYECEDEIHEYDNLDFDEIHTIDLNDPDAIQKEEVEDLEWILHILTENAIGAKGDMGFELADVLMSIVSSYTH</sequence>
<dbReference type="InterPro" id="IPR037883">
    <property type="entry name" value="Knr4/Smi1-like_sf"/>
</dbReference>
<accession>A0ABY4Y465</accession>
<evidence type="ECO:0000313" key="2">
    <source>
        <dbReference type="Proteomes" id="UP001057348"/>
    </source>
</evidence>
<evidence type="ECO:0000313" key="1">
    <source>
        <dbReference type="EMBL" id="USP97243.1"/>
    </source>
</evidence>
<reference evidence="1" key="1">
    <citation type="submission" date="2022-02" db="EMBL/GenBank/DDBJ databases">
        <title>Draft Genome Sequence of Bacillus vallismortis Strain BL01, Isolated from Artemisia lerchiana Web. Roots.</title>
        <authorList>
            <person name="Chebotar V.K."/>
            <person name="Gancheva M.S."/>
            <person name="Chizhevskaya E.P."/>
            <person name="Komarova O.V."/>
            <person name="Baganova M.E."/>
            <person name="Zaplatkin A.N."/>
            <person name="Pishchik V.N."/>
        </authorList>
    </citation>
    <scope>NUCLEOTIDE SEQUENCE</scope>
    <source>
        <strain evidence="1">BL01</strain>
    </source>
</reference>
<organism evidence="1 2">
    <name type="scientific">Bacillus vallismortis</name>
    <dbReference type="NCBI Taxonomy" id="72361"/>
    <lineage>
        <taxon>Bacteria</taxon>
        <taxon>Bacillati</taxon>
        <taxon>Bacillota</taxon>
        <taxon>Bacilli</taxon>
        <taxon>Bacillales</taxon>
        <taxon>Bacillaceae</taxon>
        <taxon>Bacillus</taxon>
    </lineage>
</organism>
<dbReference type="Gene3D" id="3.40.1580.10">
    <property type="entry name" value="SMI1/KNR4-like"/>
    <property type="match status" value="1"/>
</dbReference>
<gene>
    <name evidence="1" type="ORF">MKF32_09395</name>
</gene>
<dbReference type="SUPFAM" id="SSF160631">
    <property type="entry name" value="SMI1/KNR4-like"/>
    <property type="match status" value="1"/>
</dbReference>
<evidence type="ECO:0008006" key="3">
    <source>
        <dbReference type="Google" id="ProtNLM"/>
    </source>
</evidence>
<proteinExistence type="predicted"/>